<feature type="binding site" evidence="7">
    <location>
        <begin position="129"/>
        <end position="135"/>
    </location>
    <ligand>
        <name>ATP</name>
        <dbReference type="ChEBI" id="CHEBI:30616"/>
    </ligand>
</feature>
<dbReference type="Gene3D" id="3.40.1190.10">
    <property type="entry name" value="Mur-like, catalytic domain"/>
    <property type="match status" value="1"/>
</dbReference>
<evidence type="ECO:0000256" key="9">
    <source>
        <dbReference type="SAM" id="MobiDB-lite"/>
    </source>
</evidence>
<dbReference type="Pfam" id="PF08245">
    <property type="entry name" value="Mur_ligase_M"/>
    <property type="match status" value="1"/>
</dbReference>
<feature type="short sequence motif" description="Meso-diaminopimelate recognition motif" evidence="7">
    <location>
        <begin position="430"/>
        <end position="433"/>
    </location>
</feature>
<dbReference type="Gene3D" id="3.90.190.20">
    <property type="entry name" value="Mur ligase, C-terminal domain"/>
    <property type="match status" value="1"/>
</dbReference>
<comment type="cofactor">
    <cofactor evidence="7">
        <name>Mg(2+)</name>
        <dbReference type="ChEBI" id="CHEBI:18420"/>
    </cofactor>
</comment>
<evidence type="ECO:0000256" key="4">
    <source>
        <dbReference type="ARBA" id="ARBA00022984"/>
    </source>
</evidence>
<evidence type="ECO:0000256" key="1">
    <source>
        <dbReference type="ARBA" id="ARBA00005898"/>
    </source>
</evidence>
<dbReference type="InterPro" id="IPR013221">
    <property type="entry name" value="Mur_ligase_cen"/>
</dbReference>
<keyword evidence="14" id="KW-1185">Reference proteome</keyword>
<dbReference type="NCBIfam" id="NF001126">
    <property type="entry name" value="PRK00139.1-4"/>
    <property type="match status" value="1"/>
</dbReference>
<dbReference type="GO" id="GO:0051301">
    <property type="term" value="P:cell division"/>
    <property type="evidence" value="ECO:0007669"/>
    <property type="project" value="UniProtKB-KW"/>
</dbReference>
<dbReference type="EC" id="6.3.2.13" evidence="7"/>
<dbReference type="NCBIfam" id="NF001124">
    <property type="entry name" value="PRK00139.1-2"/>
    <property type="match status" value="1"/>
</dbReference>
<dbReference type="Pfam" id="PF01225">
    <property type="entry name" value="Mur_ligase"/>
    <property type="match status" value="1"/>
</dbReference>
<evidence type="ECO:0000256" key="8">
    <source>
        <dbReference type="RuleBase" id="RU004135"/>
    </source>
</evidence>
<dbReference type="Pfam" id="PF02875">
    <property type="entry name" value="Mur_ligase_C"/>
    <property type="match status" value="1"/>
</dbReference>
<dbReference type="GO" id="GO:0000287">
    <property type="term" value="F:magnesium ion binding"/>
    <property type="evidence" value="ECO:0007669"/>
    <property type="project" value="UniProtKB-UniRule"/>
</dbReference>
<accession>A0AAN0KAE7</accession>
<feature type="domain" description="Mur ligase N-terminal catalytic" evidence="10">
    <location>
        <begin position="40"/>
        <end position="86"/>
    </location>
</feature>
<dbReference type="PANTHER" id="PTHR23135">
    <property type="entry name" value="MUR LIGASE FAMILY MEMBER"/>
    <property type="match status" value="1"/>
</dbReference>
<dbReference type="EMBL" id="AP028056">
    <property type="protein sequence ID" value="BEH01235.1"/>
    <property type="molecule type" value="Genomic_DNA"/>
</dbReference>
<dbReference type="SUPFAM" id="SSF63418">
    <property type="entry name" value="MurE/MurF N-terminal domain"/>
    <property type="match status" value="1"/>
</dbReference>
<feature type="domain" description="Mur ligase C-terminal" evidence="11">
    <location>
        <begin position="353"/>
        <end position="495"/>
    </location>
</feature>
<feature type="compositionally biased region" description="Low complexity" evidence="9">
    <location>
        <begin position="9"/>
        <end position="20"/>
    </location>
</feature>
<evidence type="ECO:0000256" key="3">
    <source>
        <dbReference type="ARBA" id="ARBA00022960"/>
    </source>
</evidence>
<keyword evidence="7" id="KW-0067">ATP-binding</keyword>
<dbReference type="KEGG" id="broo:brsh051_05160"/>
<feature type="binding site" evidence="7">
    <location>
        <begin position="430"/>
        <end position="433"/>
    </location>
    <ligand>
        <name>meso-2,6-diaminopimelate</name>
        <dbReference type="ChEBI" id="CHEBI:57791"/>
    </ligand>
</feature>
<evidence type="ECO:0000259" key="10">
    <source>
        <dbReference type="Pfam" id="PF01225"/>
    </source>
</evidence>
<name>A0AAN0KAE7_9ACTN</name>
<feature type="binding site" evidence="7">
    <location>
        <position position="406"/>
    </location>
    <ligand>
        <name>meso-2,6-diaminopimelate</name>
        <dbReference type="ChEBI" id="CHEBI:57791"/>
    </ligand>
</feature>
<comment type="catalytic activity">
    <reaction evidence="7">
        <text>UDP-N-acetyl-alpha-D-muramoyl-L-alanyl-D-glutamate + meso-2,6-diaminopimelate + ATP = UDP-N-acetyl-alpha-D-muramoyl-L-alanyl-gamma-D-glutamyl-meso-2,6-diaminopimelate + ADP + phosphate + H(+)</text>
        <dbReference type="Rhea" id="RHEA:23676"/>
        <dbReference type="ChEBI" id="CHEBI:15378"/>
        <dbReference type="ChEBI" id="CHEBI:30616"/>
        <dbReference type="ChEBI" id="CHEBI:43474"/>
        <dbReference type="ChEBI" id="CHEBI:57791"/>
        <dbReference type="ChEBI" id="CHEBI:83900"/>
        <dbReference type="ChEBI" id="CHEBI:83905"/>
        <dbReference type="ChEBI" id="CHEBI:456216"/>
        <dbReference type="EC" id="6.3.2.13"/>
    </reaction>
</comment>
<dbReference type="InterPro" id="IPR004101">
    <property type="entry name" value="Mur_ligase_C"/>
</dbReference>
<comment type="PTM">
    <text evidence="7">Carboxylation is probably crucial for Mg(2+) binding and, consequently, for the gamma-phosphate positioning of ATP.</text>
</comment>
<dbReference type="InterPro" id="IPR036565">
    <property type="entry name" value="Mur-like_cat_sf"/>
</dbReference>
<feature type="binding site" evidence="7">
    <location>
        <position position="209"/>
    </location>
    <ligand>
        <name>UDP-N-acetyl-alpha-D-muramoyl-L-alanyl-D-glutamate</name>
        <dbReference type="ChEBI" id="CHEBI:83900"/>
    </ligand>
</feature>
<evidence type="ECO:0000256" key="5">
    <source>
        <dbReference type="ARBA" id="ARBA00023306"/>
    </source>
</evidence>
<dbReference type="NCBIfam" id="TIGR01085">
    <property type="entry name" value="murE"/>
    <property type="match status" value="1"/>
</dbReference>
<dbReference type="GO" id="GO:0008765">
    <property type="term" value="F:UDP-N-acetylmuramoylalanyl-D-glutamate-2,6-diaminopimelate ligase activity"/>
    <property type="evidence" value="ECO:0007669"/>
    <property type="project" value="UniProtKB-UniRule"/>
</dbReference>
<evidence type="ECO:0000259" key="12">
    <source>
        <dbReference type="Pfam" id="PF08245"/>
    </source>
</evidence>
<dbReference type="GO" id="GO:0005524">
    <property type="term" value="F:ATP binding"/>
    <property type="evidence" value="ECO:0007669"/>
    <property type="project" value="UniProtKB-UniRule"/>
</dbReference>
<dbReference type="Proteomes" id="UP001431656">
    <property type="component" value="Chromosome"/>
</dbReference>
<organism evidence="13 14">
    <name type="scientific">Brooklawnia propionicigenes</name>
    <dbReference type="NCBI Taxonomy" id="3041175"/>
    <lineage>
        <taxon>Bacteria</taxon>
        <taxon>Bacillati</taxon>
        <taxon>Actinomycetota</taxon>
        <taxon>Actinomycetes</taxon>
        <taxon>Propionibacteriales</taxon>
        <taxon>Propionibacteriaceae</taxon>
        <taxon>Brooklawnia</taxon>
    </lineage>
</organism>
<dbReference type="PANTHER" id="PTHR23135:SF4">
    <property type="entry name" value="UDP-N-ACETYLMURAMOYL-L-ALANYL-D-GLUTAMATE--2,6-DIAMINOPIMELATE LIGASE MURE HOMOLOG, CHLOROPLASTIC"/>
    <property type="match status" value="1"/>
</dbReference>
<keyword evidence="6 7" id="KW-0961">Cell wall biogenesis/degradation</keyword>
<dbReference type="InterPro" id="IPR035911">
    <property type="entry name" value="MurE/MurF_N"/>
</dbReference>
<feature type="binding site" evidence="7">
    <location>
        <position position="493"/>
    </location>
    <ligand>
        <name>meso-2,6-diaminopimelate</name>
        <dbReference type="ChEBI" id="CHEBI:57791"/>
    </ligand>
</feature>
<feature type="modified residue" description="N6-carboxylysine" evidence="7">
    <location>
        <position position="241"/>
    </location>
</feature>
<dbReference type="AlphaFoldDB" id="A0AAN0KAE7"/>
<feature type="region of interest" description="Disordered" evidence="9">
    <location>
        <begin position="1"/>
        <end position="20"/>
    </location>
</feature>
<dbReference type="RefSeq" id="WP_286267288.1">
    <property type="nucleotide sequence ID" value="NZ_AP028056.1"/>
</dbReference>
<gene>
    <name evidence="7" type="primary">murE</name>
    <name evidence="13" type="ORF">brsh051_05160</name>
</gene>
<evidence type="ECO:0000313" key="14">
    <source>
        <dbReference type="Proteomes" id="UP001431656"/>
    </source>
</evidence>
<keyword evidence="7" id="KW-0460">Magnesium</keyword>
<evidence type="ECO:0000256" key="2">
    <source>
        <dbReference type="ARBA" id="ARBA00022618"/>
    </source>
</evidence>
<dbReference type="GO" id="GO:0008360">
    <property type="term" value="P:regulation of cell shape"/>
    <property type="evidence" value="ECO:0007669"/>
    <property type="project" value="UniProtKB-KW"/>
</dbReference>
<keyword evidence="7 13" id="KW-0436">Ligase</keyword>
<dbReference type="GO" id="GO:0009252">
    <property type="term" value="P:peptidoglycan biosynthetic process"/>
    <property type="evidence" value="ECO:0007669"/>
    <property type="project" value="UniProtKB-UniRule"/>
</dbReference>
<comment type="caution">
    <text evidence="7">Lacks conserved residue(s) required for the propagation of feature annotation.</text>
</comment>
<proteinExistence type="inferred from homology"/>
<comment type="function">
    <text evidence="7">Catalyzes the addition of meso-diaminopimelic acid to the nucleotide precursor UDP-N-acetylmuramoyl-L-alanyl-D-glutamate (UMAG) in the biosynthesis of bacterial cell-wall peptidoglycan.</text>
</comment>
<feature type="binding site" evidence="7">
    <location>
        <begin position="174"/>
        <end position="175"/>
    </location>
    <ligand>
        <name>UDP-N-acetyl-alpha-D-muramoyl-L-alanyl-D-glutamate</name>
        <dbReference type="ChEBI" id="CHEBI:83900"/>
    </ligand>
</feature>
<evidence type="ECO:0000256" key="7">
    <source>
        <dbReference type="HAMAP-Rule" id="MF_00208"/>
    </source>
</evidence>
<feature type="binding site" evidence="7">
    <location>
        <position position="46"/>
    </location>
    <ligand>
        <name>UDP-N-acetyl-alpha-D-muramoyl-L-alanyl-D-glutamate</name>
        <dbReference type="ChEBI" id="CHEBI:83900"/>
    </ligand>
</feature>
<dbReference type="GO" id="GO:0071555">
    <property type="term" value="P:cell wall organization"/>
    <property type="evidence" value="ECO:0007669"/>
    <property type="project" value="UniProtKB-KW"/>
</dbReference>
<reference evidence="13" key="1">
    <citation type="journal article" date="2024" name="Int. J. Syst. Evol. Microbiol.">
        <title>Brooklawnia propionicigenes sp. nov., a facultatively anaerobic, propionate-producing bacterium isolated from a methanogenic reactor treating waste from cattle farms.</title>
        <authorList>
            <person name="Akita Y."/>
            <person name="Ueki A."/>
            <person name="Tonouchi A."/>
            <person name="Sugawara Y."/>
            <person name="Honma S."/>
            <person name="Kaku N."/>
            <person name="Ueki K."/>
        </authorList>
    </citation>
    <scope>NUCLEOTIDE SEQUENCE</scope>
    <source>
        <strain evidence="13">SH051</strain>
    </source>
</reference>
<dbReference type="SUPFAM" id="SSF53623">
    <property type="entry name" value="MurD-like peptide ligases, catalytic domain"/>
    <property type="match status" value="1"/>
</dbReference>
<dbReference type="InterPro" id="IPR036615">
    <property type="entry name" value="Mur_ligase_C_dom_sf"/>
</dbReference>
<comment type="pathway">
    <text evidence="7 8">Cell wall biogenesis; peptidoglycan biosynthesis.</text>
</comment>
<dbReference type="SUPFAM" id="SSF53244">
    <property type="entry name" value="MurD-like peptide ligases, peptide-binding domain"/>
    <property type="match status" value="1"/>
</dbReference>
<feature type="binding site" evidence="7">
    <location>
        <position position="497"/>
    </location>
    <ligand>
        <name>meso-2,6-diaminopimelate</name>
        <dbReference type="ChEBI" id="CHEBI:57791"/>
    </ligand>
</feature>
<keyword evidence="7" id="KW-0547">Nucleotide-binding</keyword>
<comment type="subcellular location">
    <subcellularLocation>
        <location evidence="7 8">Cytoplasm</location>
    </subcellularLocation>
</comment>
<keyword evidence="2 7" id="KW-0132">Cell division</keyword>
<evidence type="ECO:0000313" key="13">
    <source>
        <dbReference type="EMBL" id="BEH01235.1"/>
    </source>
</evidence>
<evidence type="ECO:0000259" key="11">
    <source>
        <dbReference type="Pfam" id="PF02875"/>
    </source>
</evidence>
<feature type="binding site" evidence="7">
    <location>
        <position position="201"/>
    </location>
    <ligand>
        <name>UDP-N-acetyl-alpha-D-muramoyl-L-alanyl-D-glutamate</name>
        <dbReference type="ChEBI" id="CHEBI:83900"/>
    </ligand>
</feature>
<dbReference type="Gene3D" id="3.40.1390.10">
    <property type="entry name" value="MurE/MurF, N-terminal domain"/>
    <property type="match status" value="1"/>
</dbReference>
<sequence length="530" mass="55422">MASEEQHSQAQPAPQTFPQPLSQLLAGLPVQLPDADPIVSRVSFDSRRVRPGDLYVGLPGTRSHGALFAEAARSAGAVALLSDPAGARLADGQHLPVVVCDDPRYVMAIASARVWGHPARNMTSFGVTGTNGKSTTVLMLASALDAAAHRVGSIGTLGFLVGGEPVQIDHSTITTPEAPDLQAIIATLAARGADVMAMEVSSHALALNRVAGIQFDVAGFTNLGRDHLDFHHTMEAYYQAKAQLFTPGYAKRAVINGDDEAGRRLMRQAAELGLPAVSVGLSDGCDYRVVAWQPHGPGSRFTLAHDGAQLDAFTCLPGEYNVRNAATALAMIDQAGYDMTAALPGLAAAVIPGRMQPVPLDGEAAPHVYVDFAHTPQAIASALSAFSHPGFTGRRVIAVFGAGGDRDPDKREPMGAVGVHGADIVLVTDDNPRSEDPAAIRARVLAGAREAIASAAPGSHDARVEAYDGGDRATAIEQALRLARAGDVVVILGKGHERSQQFADRTIDFDDVAVTQDRWAQISQAPGGPS</sequence>
<dbReference type="InterPro" id="IPR000713">
    <property type="entry name" value="Mur_ligase_N"/>
</dbReference>
<dbReference type="GO" id="GO:0005737">
    <property type="term" value="C:cytoplasm"/>
    <property type="evidence" value="ECO:0007669"/>
    <property type="project" value="UniProtKB-SubCell"/>
</dbReference>
<feature type="domain" description="Mur ligase central" evidence="12">
    <location>
        <begin position="127"/>
        <end position="331"/>
    </location>
</feature>
<dbReference type="InterPro" id="IPR005761">
    <property type="entry name" value="UDP-N-AcMur-Glu-dNH2Pim_ligase"/>
</dbReference>
<keyword evidence="5 7" id="KW-0131">Cell cycle</keyword>
<protein>
    <recommendedName>
        <fullName evidence="7">UDP-N-acetylmuramoyl-L-alanyl-D-glutamate--2,6-diaminopimelate ligase</fullName>
        <ecNumber evidence="7">6.3.2.13</ecNumber>
    </recommendedName>
    <alternativeName>
        <fullName evidence="7">Meso-A2pm-adding enzyme</fullName>
    </alternativeName>
    <alternativeName>
        <fullName evidence="7">Meso-diaminopimelate-adding enzyme</fullName>
    </alternativeName>
    <alternativeName>
        <fullName evidence="7">UDP-MurNAc-L-Ala-D-Glu:meso-diaminopimelate ligase</fullName>
    </alternativeName>
    <alternativeName>
        <fullName evidence="7">UDP-MurNAc-tripeptide synthetase</fullName>
    </alternativeName>
    <alternativeName>
        <fullName evidence="7">UDP-N-acetylmuramyl-tripeptide synthetase</fullName>
    </alternativeName>
</protein>
<keyword evidence="3 7" id="KW-0133">Cell shape</keyword>
<dbReference type="HAMAP" id="MF_00208">
    <property type="entry name" value="MurE"/>
    <property type="match status" value="1"/>
</dbReference>
<keyword evidence="7" id="KW-0963">Cytoplasm</keyword>
<keyword evidence="4 7" id="KW-0573">Peptidoglycan synthesis</keyword>
<comment type="similarity">
    <text evidence="1 7">Belongs to the MurCDEF family. MurE subfamily.</text>
</comment>
<evidence type="ECO:0000256" key="6">
    <source>
        <dbReference type="ARBA" id="ARBA00023316"/>
    </source>
</evidence>